<organism evidence="2 3">
    <name type="scientific">Paraburkholderia phenazinium</name>
    <dbReference type="NCBI Taxonomy" id="60549"/>
    <lineage>
        <taxon>Bacteria</taxon>
        <taxon>Pseudomonadati</taxon>
        <taxon>Pseudomonadota</taxon>
        <taxon>Betaproteobacteria</taxon>
        <taxon>Burkholderiales</taxon>
        <taxon>Burkholderiaceae</taxon>
        <taxon>Paraburkholderia</taxon>
    </lineage>
</organism>
<accession>A0A1N6HYW9</accession>
<evidence type="ECO:0000256" key="1">
    <source>
        <dbReference type="SAM" id="MobiDB-lite"/>
    </source>
</evidence>
<name>A0A1N6HYW9_9BURK</name>
<dbReference type="Proteomes" id="UP000184693">
    <property type="component" value="Unassembled WGS sequence"/>
</dbReference>
<sequence>MQISPPCPRLCNDSNTSRPSLGLQKPDEADAVDAAAKSNQCFVDHNKYSQMEESL</sequence>
<feature type="region of interest" description="Disordered" evidence="1">
    <location>
        <begin position="1"/>
        <end position="32"/>
    </location>
</feature>
<reference evidence="2 3" key="1">
    <citation type="submission" date="2016-11" db="EMBL/GenBank/DDBJ databases">
        <authorList>
            <person name="Jaros S."/>
            <person name="Januszkiewicz K."/>
            <person name="Wedrychowicz H."/>
        </authorList>
    </citation>
    <scope>NUCLEOTIDE SEQUENCE [LARGE SCALE GENOMIC DNA]</scope>
    <source>
        <strain evidence="2 3">GAS86</strain>
    </source>
</reference>
<gene>
    <name evidence="2" type="ORF">SAMN05444168_3779</name>
</gene>
<evidence type="ECO:0000313" key="3">
    <source>
        <dbReference type="Proteomes" id="UP000184693"/>
    </source>
</evidence>
<protein>
    <submittedName>
        <fullName evidence="2">Uncharacterized protein</fullName>
    </submittedName>
</protein>
<dbReference type="AlphaFoldDB" id="A0A1N6HYW9"/>
<dbReference type="EMBL" id="FSRM01000001">
    <property type="protein sequence ID" value="SIO24967.1"/>
    <property type="molecule type" value="Genomic_DNA"/>
</dbReference>
<evidence type="ECO:0000313" key="2">
    <source>
        <dbReference type="EMBL" id="SIO24967.1"/>
    </source>
</evidence>
<proteinExistence type="predicted"/>